<feature type="transmembrane region" description="Helical" evidence="8">
    <location>
        <begin position="69"/>
        <end position="90"/>
    </location>
</feature>
<reference evidence="10" key="1">
    <citation type="submission" date="2022-07" db="EMBL/GenBank/DDBJ databases">
        <title>Phylogenomic reconstructions and comparative analyses of Kickxellomycotina fungi.</title>
        <authorList>
            <person name="Reynolds N.K."/>
            <person name="Stajich J.E."/>
            <person name="Barry K."/>
            <person name="Grigoriev I.V."/>
            <person name="Crous P."/>
            <person name="Smith M.E."/>
        </authorList>
    </citation>
    <scope>NUCLEOTIDE SEQUENCE</scope>
    <source>
        <strain evidence="10">NBRC 100468</strain>
    </source>
</reference>
<keyword evidence="3" id="KW-0378">Hydrolase</keyword>
<dbReference type="Proteomes" id="UP001150538">
    <property type="component" value="Unassembled WGS sequence"/>
</dbReference>
<name>A0A9W8DSW0_9FUNG</name>
<sequence length="459" mass="51170">MYSTTTTTGKSATFGNAYTPGLATPNKVYEEVYSEKRIAIQRWLANMVDRETLSLTRLQKTYRSEYLDLYFKFTAIIGNHMFFFSVLPLLHWFGLGVTARGTTYIIMWTVYLTGIAKDYFSAPRPRSPPVQRLSFNSDHSIEYGFPSTHTAYVIATVLYVSSCILEATNSTFAFGLLAFIWFIGASIIIGRVYCGMHTILDVGGGVVMGGAIAWLFINYYPTVDKMMSVNGIEVPLIILLIQFCVIYFHPSCVDECPCYVDNTSAISVFIGGCIGNWQMFKTLGFDYEEKLATTPYGYHDLGFLLTATKVITGVAILVVWKLASKPLMIKIIDKLRSQHFSSHSYEKALSETYTKKYTDALIDSGYISENSPNASPTASKDPAAIDPSEINKMLTKEKKYCGSPCMSMSSESVKAGRYGTYFLIFSSENLSRIPTYFGIGYLAIGIIPIIYEKLGLISP</sequence>
<dbReference type="Gene3D" id="1.20.144.10">
    <property type="entry name" value="Phosphatidic acid phosphatase type 2/haloperoxidase"/>
    <property type="match status" value="1"/>
</dbReference>
<dbReference type="PANTHER" id="PTHR14969:SF28">
    <property type="entry name" value="DIHYDROSPHINGOSINE 1-PHOSPHATE PHOSPHATASE LCB3-RELATED"/>
    <property type="match status" value="1"/>
</dbReference>
<organism evidence="10 11">
    <name type="scientific">Mycoemilia scoparia</name>
    <dbReference type="NCBI Taxonomy" id="417184"/>
    <lineage>
        <taxon>Eukaryota</taxon>
        <taxon>Fungi</taxon>
        <taxon>Fungi incertae sedis</taxon>
        <taxon>Zoopagomycota</taxon>
        <taxon>Kickxellomycotina</taxon>
        <taxon>Kickxellomycetes</taxon>
        <taxon>Kickxellales</taxon>
        <taxon>Kickxellaceae</taxon>
        <taxon>Mycoemilia</taxon>
    </lineage>
</organism>
<dbReference type="AlphaFoldDB" id="A0A9W8DSW0"/>
<evidence type="ECO:0000256" key="8">
    <source>
        <dbReference type="SAM" id="Phobius"/>
    </source>
</evidence>
<feature type="transmembrane region" description="Helical" evidence="8">
    <location>
        <begin position="229"/>
        <end position="248"/>
    </location>
</feature>
<comment type="caution">
    <text evidence="10">The sequence shown here is derived from an EMBL/GenBank/DDBJ whole genome shotgun (WGS) entry which is preliminary data.</text>
</comment>
<dbReference type="SMART" id="SM00014">
    <property type="entry name" value="acidPPc"/>
    <property type="match status" value="1"/>
</dbReference>
<evidence type="ECO:0000259" key="9">
    <source>
        <dbReference type="SMART" id="SM00014"/>
    </source>
</evidence>
<feature type="transmembrane region" description="Helical" evidence="8">
    <location>
        <begin position="141"/>
        <end position="160"/>
    </location>
</feature>
<feature type="transmembrane region" description="Helical" evidence="8">
    <location>
        <begin position="300"/>
        <end position="320"/>
    </location>
</feature>
<protein>
    <submittedName>
        <fullName evidence="10">Long-chain base-1-phosphate phosphatase</fullName>
    </submittedName>
</protein>
<accession>A0A9W8DSW0</accession>
<comment type="subcellular location">
    <subcellularLocation>
        <location evidence="1">Endoplasmic reticulum membrane</location>
        <topology evidence="1">Multi-pass membrane protein</topology>
    </subcellularLocation>
</comment>
<dbReference type="InterPro" id="IPR000326">
    <property type="entry name" value="PAP2/HPO"/>
</dbReference>
<feature type="transmembrane region" description="Helical" evidence="8">
    <location>
        <begin position="172"/>
        <end position="192"/>
    </location>
</feature>
<evidence type="ECO:0000256" key="5">
    <source>
        <dbReference type="ARBA" id="ARBA00022989"/>
    </source>
</evidence>
<dbReference type="InterPro" id="IPR036938">
    <property type="entry name" value="PAP2/HPO_sf"/>
</dbReference>
<dbReference type="SUPFAM" id="SSF48317">
    <property type="entry name" value="Acid phosphatase/Vanadium-dependent haloperoxidase"/>
    <property type="match status" value="1"/>
</dbReference>
<evidence type="ECO:0000256" key="7">
    <source>
        <dbReference type="ARBA" id="ARBA00038324"/>
    </source>
</evidence>
<dbReference type="GO" id="GO:0005789">
    <property type="term" value="C:endoplasmic reticulum membrane"/>
    <property type="evidence" value="ECO:0007669"/>
    <property type="project" value="UniProtKB-SubCell"/>
</dbReference>
<keyword evidence="5 8" id="KW-1133">Transmembrane helix</keyword>
<feature type="transmembrane region" description="Helical" evidence="8">
    <location>
        <begin position="199"/>
        <end position="217"/>
    </location>
</feature>
<dbReference type="OrthoDB" id="301434at2759"/>
<evidence type="ECO:0000313" key="10">
    <source>
        <dbReference type="EMBL" id="KAJ1921514.1"/>
    </source>
</evidence>
<evidence type="ECO:0000256" key="1">
    <source>
        <dbReference type="ARBA" id="ARBA00004477"/>
    </source>
</evidence>
<gene>
    <name evidence="10" type="primary">LCB3</name>
    <name evidence="10" type="ORF">H4219_000551</name>
</gene>
<evidence type="ECO:0000256" key="3">
    <source>
        <dbReference type="ARBA" id="ARBA00022801"/>
    </source>
</evidence>
<dbReference type="Pfam" id="PF01569">
    <property type="entry name" value="PAP2"/>
    <property type="match status" value="1"/>
</dbReference>
<dbReference type="GO" id="GO:0042392">
    <property type="term" value="F:sphingosine-1-phosphate phosphatase activity"/>
    <property type="evidence" value="ECO:0007669"/>
    <property type="project" value="TreeGrafter"/>
</dbReference>
<dbReference type="EMBL" id="JANBPU010000004">
    <property type="protein sequence ID" value="KAJ1921514.1"/>
    <property type="molecule type" value="Genomic_DNA"/>
</dbReference>
<evidence type="ECO:0000256" key="2">
    <source>
        <dbReference type="ARBA" id="ARBA00022692"/>
    </source>
</evidence>
<comment type="similarity">
    <text evidence="7">Belongs to the type 2 lipid phosphate phosphatase family.</text>
</comment>
<dbReference type="PANTHER" id="PTHR14969">
    <property type="entry name" value="SPHINGOSINE-1-PHOSPHATE PHOSPHOHYDROLASE"/>
    <property type="match status" value="1"/>
</dbReference>
<feature type="transmembrane region" description="Helical" evidence="8">
    <location>
        <begin position="433"/>
        <end position="451"/>
    </location>
</feature>
<keyword evidence="2 8" id="KW-0812">Transmembrane</keyword>
<evidence type="ECO:0000313" key="11">
    <source>
        <dbReference type="Proteomes" id="UP001150538"/>
    </source>
</evidence>
<evidence type="ECO:0000256" key="6">
    <source>
        <dbReference type="ARBA" id="ARBA00023136"/>
    </source>
</evidence>
<evidence type="ECO:0000256" key="4">
    <source>
        <dbReference type="ARBA" id="ARBA00022824"/>
    </source>
</evidence>
<keyword evidence="6 8" id="KW-0472">Membrane</keyword>
<keyword evidence="11" id="KW-1185">Reference proteome</keyword>
<proteinExistence type="inferred from homology"/>
<feature type="domain" description="Phosphatidic acid phosphatase type 2/haloperoxidase" evidence="9">
    <location>
        <begin position="99"/>
        <end position="217"/>
    </location>
</feature>
<keyword evidence="4" id="KW-0256">Endoplasmic reticulum</keyword>